<dbReference type="SMART" id="SM00420">
    <property type="entry name" value="HTH_DEOR"/>
    <property type="match status" value="1"/>
</dbReference>
<evidence type="ECO:0000313" key="7">
    <source>
        <dbReference type="Proteomes" id="UP001218246"/>
    </source>
</evidence>
<proteinExistence type="predicted"/>
<dbReference type="InterPro" id="IPR036390">
    <property type="entry name" value="WH_DNA-bd_sf"/>
</dbReference>
<keyword evidence="2 6" id="KW-0238">DNA-binding</keyword>
<evidence type="ECO:0000256" key="2">
    <source>
        <dbReference type="ARBA" id="ARBA00023125"/>
    </source>
</evidence>
<feature type="region of interest" description="Disordered" evidence="4">
    <location>
        <begin position="54"/>
        <end position="76"/>
    </location>
</feature>
<dbReference type="Gene3D" id="1.10.10.10">
    <property type="entry name" value="Winged helix-like DNA-binding domain superfamily/Winged helix DNA-binding domain"/>
    <property type="match status" value="1"/>
</dbReference>
<dbReference type="RefSeq" id="WP_124563221.1">
    <property type="nucleotide sequence ID" value="NZ_JARRRY010000001.1"/>
</dbReference>
<dbReference type="InterPro" id="IPR050313">
    <property type="entry name" value="Carb_Metab_HTH_regulators"/>
</dbReference>
<dbReference type="SUPFAM" id="SSF100950">
    <property type="entry name" value="NagB/RpiA/CoA transferase-like"/>
    <property type="match status" value="1"/>
</dbReference>
<sequence>MLTPERQQVILDLVKKKGIVKLQELIDATSSSESTIRRDLIQLEEKNCLKRVHGGAASLQGKRKEPSMTEKSSKNIHEKRLISQHAASLVEDGDCIYLDAGSTTYEMIPYLEGKHITVVTNGLMHIEALFQANIHAYLLGGMMKNNTRALIGSAALDALLRYRFDICFLGVNGIHATFGYTTPDPEEAMLKKTALQLSKLSYVLADASKFSEVSFTKIEELNAASIITTNIEEHEIAQFTRKTDVKVVTA</sequence>
<evidence type="ECO:0000313" key="6">
    <source>
        <dbReference type="EMBL" id="MDG5753105.1"/>
    </source>
</evidence>
<dbReference type="PANTHER" id="PTHR30363:SF56">
    <property type="entry name" value="TRANSCRIPTIONAL REGULATOR, DEOR FAMILY"/>
    <property type="match status" value="1"/>
</dbReference>
<comment type="caution">
    <text evidence="6">The sequence shown here is derived from an EMBL/GenBank/DDBJ whole genome shotgun (WGS) entry which is preliminary data.</text>
</comment>
<evidence type="ECO:0000259" key="5">
    <source>
        <dbReference type="PROSITE" id="PS51000"/>
    </source>
</evidence>
<dbReference type="PROSITE" id="PS00894">
    <property type="entry name" value="HTH_DEOR_1"/>
    <property type="match status" value="1"/>
</dbReference>
<dbReference type="InterPro" id="IPR018356">
    <property type="entry name" value="Tscrpt_reg_HTH_DeoR_CS"/>
</dbReference>
<dbReference type="SMART" id="SM01134">
    <property type="entry name" value="DeoRC"/>
    <property type="match status" value="1"/>
</dbReference>
<feature type="domain" description="HTH deoR-type" evidence="5">
    <location>
        <begin position="3"/>
        <end position="58"/>
    </location>
</feature>
<dbReference type="InterPro" id="IPR037171">
    <property type="entry name" value="NagB/RpiA_transferase-like"/>
</dbReference>
<keyword evidence="1" id="KW-0805">Transcription regulation</keyword>
<dbReference type="InterPro" id="IPR001034">
    <property type="entry name" value="DeoR_HTH"/>
</dbReference>
<dbReference type="SUPFAM" id="SSF46785">
    <property type="entry name" value="Winged helix' DNA-binding domain"/>
    <property type="match status" value="1"/>
</dbReference>
<dbReference type="Proteomes" id="UP001218246">
    <property type="component" value="Unassembled WGS sequence"/>
</dbReference>
<feature type="compositionally biased region" description="Basic and acidic residues" evidence="4">
    <location>
        <begin position="62"/>
        <end position="76"/>
    </location>
</feature>
<gene>
    <name evidence="6" type="ORF">P6P90_03720</name>
</gene>
<evidence type="ECO:0000256" key="3">
    <source>
        <dbReference type="ARBA" id="ARBA00023163"/>
    </source>
</evidence>
<dbReference type="Gene3D" id="3.40.50.1360">
    <property type="match status" value="1"/>
</dbReference>
<dbReference type="EMBL" id="JARULN010000002">
    <property type="protein sequence ID" value="MDG5753105.1"/>
    <property type="molecule type" value="Genomic_DNA"/>
</dbReference>
<dbReference type="GO" id="GO:0003677">
    <property type="term" value="F:DNA binding"/>
    <property type="evidence" value="ECO:0007669"/>
    <property type="project" value="UniProtKB-KW"/>
</dbReference>
<dbReference type="PROSITE" id="PS51000">
    <property type="entry name" value="HTH_DEOR_2"/>
    <property type="match status" value="1"/>
</dbReference>
<organism evidence="6 7">
    <name type="scientific">Ectobacillus antri</name>
    <dbReference type="NCBI Taxonomy" id="2486280"/>
    <lineage>
        <taxon>Bacteria</taxon>
        <taxon>Bacillati</taxon>
        <taxon>Bacillota</taxon>
        <taxon>Bacilli</taxon>
        <taxon>Bacillales</taxon>
        <taxon>Bacillaceae</taxon>
        <taxon>Ectobacillus</taxon>
    </lineage>
</organism>
<name>A0ABT6H129_9BACI</name>
<dbReference type="Pfam" id="PF08220">
    <property type="entry name" value="HTH_DeoR"/>
    <property type="match status" value="1"/>
</dbReference>
<dbReference type="InterPro" id="IPR014036">
    <property type="entry name" value="DeoR-like_C"/>
</dbReference>
<reference evidence="6 7" key="1">
    <citation type="submission" date="2023-04" db="EMBL/GenBank/DDBJ databases">
        <title>Ectobacillus antri isolated from activated sludge.</title>
        <authorList>
            <person name="Yan P."/>
            <person name="Liu X."/>
        </authorList>
    </citation>
    <scope>NUCLEOTIDE SEQUENCE [LARGE SCALE GENOMIC DNA]</scope>
    <source>
        <strain evidence="6 7">C18H</strain>
    </source>
</reference>
<protein>
    <submittedName>
        <fullName evidence="6">DeoR/GlpR family DNA-binding transcription regulator</fullName>
    </submittedName>
</protein>
<keyword evidence="7" id="KW-1185">Reference proteome</keyword>
<dbReference type="Pfam" id="PF00455">
    <property type="entry name" value="DeoRC"/>
    <property type="match status" value="1"/>
</dbReference>
<evidence type="ECO:0000256" key="4">
    <source>
        <dbReference type="SAM" id="MobiDB-lite"/>
    </source>
</evidence>
<keyword evidence="3" id="KW-0804">Transcription</keyword>
<dbReference type="PANTHER" id="PTHR30363">
    <property type="entry name" value="HTH-TYPE TRANSCRIPTIONAL REGULATOR SRLR-RELATED"/>
    <property type="match status" value="1"/>
</dbReference>
<evidence type="ECO:0000256" key="1">
    <source>
        <dbReference type="ARBA" id="ARBA00023015"/>
    </source>
</evidence>
<dbReference type="InterPro" id="IPR036388">
    <property type="entry name" value="WH-like_DNA-bd_sf"/>
</dbReference>
<accession>A0ABT6H129</accession>
<dbReference type="PRINTS" id="PR00037">
    <property type="entry name" value="HTHLACR"/>
</dbReference>